<dbReference type="GO" id="GO:0042168">
    <property type="term" value="P:heme metabolic process"/>
    <property type="evidence" value="ECO:0007669"/>
    <property type="project" value="InterPro"/>
</dbReference>
<feature type="domain" description="HemY N-terminal" evidence="9">
    <location>
        <begin position="26"/>
        <end position="130"/>
    </location>
</feature>
<evidence type="ECO:0000256" key="6">
    <source>
        <dbReference type="ARBA" id="ARBA00023136"/>
    </source>
</evidence>
<evidence type="ECO:0000259" key="9">
    <source>
        <dbReference type="Pfam" id="PF07219"/>
    </source>
</evidence>
<evidence type="ECO:0000313" key="11">
    <source>
        <dbReference type="Proteomes" id="UP000297890"/>
    </source>
</evidence>
<dbReference type="InterPro" id="IPR005254">
    <property type="entry name" value="Heme_biosyn_assoc_TPR_pro"/>
</dbReference>
<feature type="transmembrane region" description="Helical" evidence="8">
    <location>
        <begin position="42"/>
        <end position="66"/>
    </location>
</feature>
<comment type="subcellular location">
    <subcellularLocation>
        <location evidence="2">Cell membrane</location>
    </subcellularLocation>
    <subcellularLocation>
        <location evidence="1">Membrane</location>
        <topology evidence="1">Multi-pass membrane protein</topology>
    </subcellularLocation>
</comment>
<name>A0A4Z0FBT6_9GAMM</name>
<keyword evidence="3" id="KW-1003">Cell membrane</keyword>
<dbReference type="Proteomes" id="UP000297890">
    <property type="component" value="Unassembled WGS sequence"/>
</dbReference>
<evidence type="ECO:0000256" key="8">
    <source>
        <dbReference type="SAM" id="Phobius"/>
    </source>
</evidence>
<organism evidence="10 11">
    <name type="scientific">Candidatus Macondimonas diazotrophica</name>
    <dbReference type="NCBI Taxonomy" id="2305248"/>
    <lineage>
        <taxon>Bacteria</taxon>
        <taxon>Pseudomonadati</taxon>
        <taxon>Pseudomonadota</taxon>
        <taxon>Gammaproteobacteria</taxon>
        <taxon>Chromatiales</taxon>
        <taxon>Ectothiorhodospiraceae</taxon>
        <taxon>Candidatus Macondimonas</taxon>
    </lineage>
</organism>
<dbReference type="Pfam" id="PF07219">
    <property type="entry name" value="HemY_N"/>
    <property type="match status" value="1"/>
</dbReference>
<evidence type="ECO:0000256" key="4">
    <source>
        <dbReference type="ARBA" id="ARBA00022692"/>
    </source>
</evidence>
<evidence type="ECO:0000256" key="1">
    <source>
        <dbReference type="ARBA" id="ARBA00004141"/>
    </source>
</evidence>
<evidence type="ECO:0000256" key="5">
    <source>
        <dbReference type="ARBA" id="ARBA00022989"/>
    </source>
</evidence>
<evidence type="ECO:0000256" key="2">
    <source>
        <dbReference type="ARBA" id="ARBA00004236"/>
    </source>
</evidence>
<dbReference type="GO" id="GO:0005886">
    <property type="term" value="C:plasma membrane"/>
    <property type="evidence" value="ECO:0007669"/>
    <property type="project" value="UniProtKB-SubCell"/>
</dbReference>
<keyword evidence="4 8" id="KW-0812">Transmembrane</keyword>
<keyword evidence="11" id="KW-1185">Reference proteome</keyword>
<evidence type="ECO:0000313" key="10">
    <source>
        <dbReference type="EMBL" id="TFZ83986.1"/>
    </source>
</evidence>
<feature type="compositionally biased region" description="Basic and acidic residues" evidence="7">
    <location>
        <begin position="402"/>
        <end position="414"/>
    </location>
</feature>
<dbReference type="EMBL" id="SRIO01000001">
    <property type="protein sequence ID" value="TFZ83986.1"/>
    <property type="molecule type" value="Genomic_DNA"/>
</dbReference>
<protein>
    <recommendedName>
        <fullName evidence="9">HemY N-terminal domain-containing protein</fullName>
    </recommendedName>
</protein>
<evidence type="ECO:0000256" key="7">
    <source>
        <dbReference type="SAM" id="MobiDB-lite"/>
    </source>
</evidence>
<accession>A0A4Z0FBT6</accession>
<dbReference type="InterPro" id="IPR010817">
    <property type="entry name" value="HemY_N"/>
</dbReference>
<keyword evidence="6 8" id="KW-0472">Membrane</keyword>
<evidence type="ECO:0000256" key="3">
    <source>
        <dbReference type="ARBA" id="ARBA00022475"/>
    </source>
</evidence>
<feature type="region of interest" description="Disordered" evidence="7">
    <location>
        <begin position="395"/>
        <end position="414"/>
    </location>
</feature>
<reference evidence="10 11" key="1">
    <citation type="journal article" date="2019" name="ISME J.">
        <title>Candidatus Macondimonas diazotrophica, a novel gammaproteobacterial genus dominating crude-oil-contaminated coastal sediments.</title>
        <authorList>
            <person name="Karthikeyan S."/>
            <person name="Konstantinidis K."/>
        </authorList>
    </citation>
    <scope>NUCLEOTIDE SEQUENCE [LARGE SCALE GENOMIC DNA]</scope>
    <source>
        <strain evidence="10 11">KTK01</strain>
    </source>
</reference>
<dbReference type="RefSeq" id="WP_135280345.1">
    <property type="nucleotide sequence ID" value="NZ_SRIO01000001.1"/>
</dbReference>
<sequence length="414" mass="46757">MKWAVLLLALLGLGTAAGLLLQDDNGYVLMAWHGWTVETSLIFFVILLGAVLLLLWLVWRLLAGVWRLPRWVRLRRNHRRAARARAALHAALLDLQSGRYPFAEKALVKNAESDAPGLHYLLAARAAHRQQAYDRRDRYLHQAFEAEPSGQSAVLIAQAEMQLEDHRDEQALATLSMLDDPAVEARRLQLLVECHKARRDWSALRGLLPRLRDFGALSAEAQRQLEIQVFGASMAIAADRGDVGALEAAWKDAGRDLRHETPLVLAFVRGLMALRQIAQAVDVIEQHLRAHWSEELADLYGQLHTGERARQLEQIQSWIGQYGEQAVLLRAAARQCRHERIWGKARQYYEAALAAAPDPLTYQEFAELLVQLDEVEHAKELYRAGLTAFNRGQGQQTVVARTHRESTRDGGMRQ</sequence>
<comment type="caution">
    <text evidence="10">The sequence shown here is derived from an EMBL/GenBank/DDBJ whole genome shotgun (WGS) entry which is preliminary data.</text>
</comment>
<proteinExistence type="predicted"/>
<gene>
    <name evidence="10" type="ORF">E4680_00090</name>
</gene>
<dbReference type="AlphaFoldDB" id="A0A4Z0FBT6"/>
<keyword evidence="5 8" id="KW-1133">Transmembrane helix</keyword>
<dbReference type="OrthoDB" id="7053339at2"/>
<dbReference type="NCBIfam" id="TIGR00540">
    <property type="entry name" value="TPR_hemY_coli"/>
    <property type="match status" value="1"/>
</dbReference>